<dbReference type="EMBL" id="BGPR01006415">
    <property type="protein sequence ID" value="GBN18827.1"/>
    <property type="molecule type" value="Genomic_DNA"/>
</dbReference>
<comment type="caution">
    <text evidence="1">The sequence shown here is derived from an EMBL/GenBank/DDBJ whole genome shotgun (WGS) entry which is preliminary data.</text>
</comment>
<gene>
    <name evidence="1" type="ORF">AVEN_141950_1</name>
</gene>
<sequence>MGGSHSGEIRVVGTRFEMGESKRRSLGIELSVGAVGTVRPVNVSPHFMRCKWNRSAKKPSKWIVSGWIASVMNIQLKRLNFIALLPQQFCLSVFLSLQSV</sequence>
<organism evidence="1 2">
    <name type="scientific">Araneus ventricosus</name>
    <name type="common">Orbweaver spider</name>
    <name type="synonym">Epeira ventricosa</name>
    <dbReference type="NCBI Taxonomy" id="182803"/>
    <lineage>
        <taxon>Eukaryota</taxon>
        <taxon>Metazoa</taxon>
        <taxon>Ecdysozoa</taxon>
        <taxon>Arthropoda</taxon>
        <taxon>Chelicerata</taxon>
        <taxon>Arachnida</taxon>
        <taxon>Araneae</taxon>
        <taxon>Araneomorphae</taxon>
        <taxon>Entelegynae</taxon>
        <taxon>Araneoidea</taxon>
        <taxon>Araneidae</taxon>
        <taxon>Araneus</taxon>
    </lineage>
</organism>
<evidence type="ECO:0000313" key="1">
    <source>
        <dbReference type="EMBL" id="GBN18827.1"/>
    </source>
</evidence>
<evidence type="ECO:0000313" key="2">
    <source>
        <dbReference type="Proteomes" id="UP000499080"/>
    </source>
</evidence>
<keyword evidence="2" id="KW-1185">Reference proteome</keyword>
<accession>A0A4Y2LZH0</accession>
<dbReference type="Proteomes" id="UP000499080">
    <property type="component" value="Unassembled WGS sequence"/>
</dbReference>
<dbReference type="AlphaFoldDB" id="A0A4Y2LZH0"/>
<protein>
    <submittedName>
        <fullName evidence="1">Uncharacterized protein</fullName>
    </submittedName>
</protein>
<reference evidence="1 2" key="1">
    <citation type="journal article" date="2019" name="Sci. Rep.">
        <title>Orb-weaving spider Araneus ventricosus genome elucidates the spidroin gene catalogue.</title>
        <authorList>
            <person name="Kono N."/>
            <person name="Nakamura H."/>
            <person name="Ohtoshi R."/>
            <person name="Moran D.A.P."/>
            <person name="Shinohara A."/>
            <person name="Yoshida Y."/>
            <person name="Fujiwara M."/>
            <person name="Mori M."/>
            <person name="Tomita M."/>
            <person name="Arakawa K."/>
        </authorList>
    </citation>
    <scope>NUCLEOTIDE SEQUENCE [LARGE SCALE GENOMIC DNA]</scope>
</reference>
<name>A0A4Y2LZH0_ARAVE</name>
<proteinExistence type="predicted"/>